<dbReference type="Pfam" id="PF02311">
    <property type="entry name" value="AraC_binding"/>
    <property type="match status" value="1"/>
</dbReference>
<keyword evidence="3" id="KW-0804">Transcription</keyword>
<feature type="domain" description="HTH araC/xylS-type" evidence="5">
    <location>
        <begin position="265"/>
        <end position="363"/>
    </location>
</feature>
<accession>B1FUY2</accession>
<protein>
    <submittedName>
        <fullName evidence="6">Transcriptional regulator, AraC family</fullName>
    </submittedName>
</protein>
<dbReference type="EMBL" id="ABLD01000002">
    <property type="protein sequence ID" value="EDT12440.1"/>
    <property type="molecule type" value="Genomic_DNA"/>
</dbReference>
<dbReference type="GO" id="GO:0003700">
    <property type="term" value="F:DNA-binding transcription factor activity"/>
    <property type="evidence" value="ECO:0007669"/>
    <property type="project" value="InterPro"/>
</dbReference>
<dbReference type="Pfam" id="PF12833">
    <property type="entry name" value="HTH_18"/>
    <property type="match status" value="1"/>
</dbReference>
<name>B1FUY2_PARG4</name>
<dbReference type="InterPro" id="IPR050204">
    <property type="entry name" value="AraC_XylS_family_regulators"/>
</dbReference>
<keyword evidence="1" id="KW-0805">Transcription regulation</keyword>
<dbReference type="InterPro" id="IPR009057">
    <property type="entry name" value="Homeodomain-like_sf"/>
</dbReference>
<dbReference type="InterPro" id="IPR003313">
    <property type="entry name" value="AraC-bd"/>
</dbReference>
<evidence type="ECO:0000256" key="4">
    <source>
        <dbReference type="SAM" id="MobiDB-lite"/>
    </source>
</evidence>
<dbReference type="InterPro" id="IPR014710">
    <property type="entry name" value="RmlC-like_jellyroll"/>
</dbReference>
<reference evidence="6 7" key="1">
    <citation type="submission" date="2008-03" db="EMBL/GenBank/DDBJ databases">
        <title>Sequencing of the draft genome and assembly of Burkholderia graminis C4D1M.</title>
        <authorList>
            <consortium name="US DOE Joint Genome Institute (JGI-PGF)"/>
            <person name="Copeland A."/>
            <person name="Lucas S."/>
            <person name="Lapidus A."/>
            <person name="Glavina del Rio T."/>
            <person name="Dalin E."/>
            <person name="Tice H."/>
            <person name="Bruce D."/>
            <person name="Goodwin L."/>
            <person name="Pitluck S."/>
            <person name="Larimer F."/>
            <person name="Land M.L."/>
            <person name="Hauser L."/>
            <person name="Tiedje J."/>
            <person name="Richardson P."/>
        </authorList>
    </citation>
    <scope>NUCLEOTIDE SEQUENCE [LARGE SCALE GENOMIC DNA]</scope>
    <source>
        <strain evidence="7">ATCC 700544 / DSM 17151 / LMG 18924 / NCIMB 13744 / C4D1M</strain>
    </source>
</reference>
<dbReference type="CDD" id="cd06976">
    <property type="entry name" value="cupin_MtlR-like_N"/>
    <property type="match status" value="1"/>
</dbReference>
<dbReference type="Proteomes" id="UP000005045">
    <property type="component" value="Unassembled WGS sequence"/>
</dbReference>
<keyword evidence="7" id="KW-1185">Reference proteome</keyword>
<gene>
    <name evidence="6" type="ORF">BgramDRAFT_1004</name>
</gene>
<dbReference type="InterPro" id="IPR011051">
    <property type="entry name" value="RmlC_Cupin_sf"/>
</dbReference>
<organism evidence="6 7">
    <name type="scientific">Paraburkholderia graminis (strain ATCC 700544 / DSM 17151 / LMG 18924 / NCIMB 13744 / C4D1M)</name>
    <dbReference type="NCBI Taxonomy" id="396598"/>
    <lineage>
        <taxon>Bacteria</taxon>
        <taxon>Pseudomonadati</taxon>
        <taxon>Pseudomonadota</taxon>
        <taxon>Betaproteobacteria</taxon>
        <taxon>Burkholderiales</taxon>
        <taxon>Burkholderiaceae</taxon>
        <taxon>Paraburkholderia</taxon>
    </lineage>
</organism>
<evidence type="ECO:0000256" key="1">
    <source>
        <dbReference type="ARBA" id="ARBA00023015"/>
    </source>
</evidence>
<evidence type="ECO:0000313" key="7">
    <source>
        <dbReference type="Proteomes" id="UP000005045"/>
    </source>
</evidence>
<evidence type="ECO:0000259" key="5">
    <source>
        <dbReference type="PROSITE" id="PS01124"/>
    </source>
</evidence>
<keyword evidence="2" id="KW-0238">DNA-binding</keyword>
<feature type="region of interest" description="Disordered" evidence="4">
    <location>
        <begin position="373"/>
        <end position="398"/>
    </location>
</feature>
<evidence type="ECO:0000256" key="3">
    <source>
        <dbReference type="ARBA" id="ARBA00023163"/>
    </source>
</evidence>
<evidence type="ECO:0000256" key="2">
    <source>
        <dbReference type="ARBA" id="ARBA00023125"/>
    </source>
</evidence>
<dbReference type="Gene3D" id="1.10.10.60">
    <property type="entry name" value="Homeodomain-like"/>
    <property type="match status" value="1"/>
</dbReference>
<feature type="region of interest" description="Disordered" evidence="4">
    <location>
        <begin position="232"/>
        <end position="256"/>
    </location>
</feature>
<dbReference type="SUPFAM" id="SSF46689">
    <property type="entry name" value="Homeodomain-like"/>
    <property type="match status" value="2"/>
</dbReference>
<dbReference type="Gene3D" id="2.60.120.10">
    <property type="entry name" value="Jelly Rolls"/>
    <property type="match status" value="1"/>
</dbReference>
<dbReference type="SMART" id="SM00342">
    <property type="entry name" value="HTH_ARAC"/>
    <property type="match status" value="1"/>
</dbReference>
<dbReference type="SUPFAM" id="SSF51182">
    <property type="entry name" value="RmlC-like cupins"/>
    <property type="match status" value="1"/>
</dbReference>
<proteinExistence type="predicted"/>
<sequence length="398" mass="44392">MFGHRQACFTATYRYNPDIRRRFRLPSAARLPIVKPQYERVTIPDGCSIRVYHRQLAQIPFEWHHHPEYELTLTMNSRGRRFIGDHIADYSGDDLVLVPPDMPHTWASTAPIDASAPQVAIVVWFSGDWARRIADCCPEFASLRTLLRRAAPGLRFPSEAAASMHERMEALLDPSPRVRLGAVLDVLARLAEGTSEPLASPAAYRSATKPGGASMHSAVRFAGAGRPADSVEAGAGAEAEARTRRPVGGVTVTPGASASEAERLNRVLDLLDRRFHEPLRITELCEVANLSERSLHRYFVRHLGESVGRYLNRLRIGYATRQLTDTTWPIALIAAKAGFANLANFNRQFLSARGMTPSAYRRFFETHGRAAEDAAATPHNLQMRPPSLERSGRRQRRE</sequence>
<evidence type="ECO:0000313" key="6">
    <source>
        <dbReference type="EMBL" id="EDT12440.1"/>
    </source>
</evidence>
<dbReference type="InterPro" id="IPR018060">
    <property type="entry name" value="HTH_AraC"/>
</dbReference>
<dbReference type="GO" id="GO:0043565">
    <property type="term" value="F:sequence-specific DNA binding"/>
    <property type="evidence" value="ECO:0007669"/>
    <property type="project" value="InterPro"/>
</dbReference>
<comment type="caution">
    <text evidence="6">The sequence shown here is derived from an EMBL/GenBank/DDBJ whole genome shotgun (WGS) entry which is preliminary data.</text>
</comment>
<dbReference type="PROSITE" id="PS01124">
    <property type="entry name" value="HTH_ARAC_FAMILY_2"/>
    <property type="match status" value="1"/>
</dbReference>
<dbReference type="PANTHER" id="PTHR46796">
    <property type="entry name" value="HTH-TYPE TRANSCRIPTIONAL ACTIVATOR RHAS-RELATED"/>
    <property type="match status" value="1"/>
</dbReference>
<dbReference type="AlphaFoldDB" id="B1FUY2"/>